<feature type="transmembrane region" description="Helical" evidence="1">
    <location>
        <begin position="273"/>
        <end position="294"/>
    </location>
</feature>
<evidence type="ECO:0000313" key="2">
    <source>
        <dbReference type="EMBL" id="KIK40573.1"/>
    </source>
</evidence>
<feature type="transmembrane region" description="Helical" evidence="1">
    <location>
        <begin position="78"/>
        <end position="100"/>
    </location>
</feature>
<organism evidence="2 3">
    <name type="scientific">Suillus luteus UH-Slu-Lm8-n1</name>
    <dbReference type="NCBI Taxonomy" id="930992"/>
    <lineage>
        <taxon>Eukaryota</taxon>
        <taxon>Fungi</taxon>
        <taxon>Dikarya</taxon>
        <taxon>Basidiomycota</taxon>
        <taxon>Agaricomycotina</taxon>
        <taxon>Agaricomycetes</taxon>
        <taxon>Agaricomycetidae</taxon>
        <taxon>Boletales</taxon>
        <taxon>Suillineae</taxon>
        <taxon>Suillaceae</taxon>
        <taxon>Suillus</taxon>
    </lineage>
</organism>
<proteinExistence type="predicted"/>
<dbReference type="InParanoid" id="A0A0D0BAH2"/>
<dbReference type="HOGENOM" id="CLU_044614_0_2_1"/>
<feature type="transmembrane region" description="Helical" evidence="1">
    <location>
        <begin position="197"/>
        <end position="221"/>
    </location>
</feature>
<reference evidence="3" key="2">
    <citation type="submission" date="2015-01" db="EMBL/GenBank/DDBJ databases">
        <title>Evolutionary Origins and Diversification of the Mycorrhizal Mutualists.</title>
        <authorList>
            <consortium name="DOE Joint Genome Institute"/>
            <consortium name="Mycorrhizal Genomics Consortium"/>
            <person name="Kohler A."/>
            <person name="Kuo A."/>
            <person name="Nagy L.G."/>
            <person name="Floudas D."/>
            <person name="Copeland A."/>
            <person name="Barry K.W."/>
            <person name="Cichocki N."/>
            <person name="Veneault-Fourrey C."/>
            <person name="LaButti K."/>
            <person name="Lindquist E.A."/>
            <person name="Lipzen A."/>
            <person name="Lundell T."/>
            <person name="Morin E."/>
            <person name="Murat C."/>
            <person name="Riley R."/>
            <person name="Ohm R."/>
            <person name="Sun H."/>
            <person name="Tunlid A."/>
            <person name="Henrissat B."/>
            <person name="Grigoriev I.V."/>
            <person name="Hibbett D.S."/>
            <person name="Martin F."/>
        </authorList>
    </citation>
    <scope>NUCLEOTIDE SEQUENCE [LARGE SCALE GENOMIC DNA]</scope>
    <source>
        <strain evidence="3">UH-Slu-Lm8-n1</strain>
    </source>
</reference>
<dbReference type="EMBL" id="KN835298">
    <property type="protein sequence ID" value="KIK40573.1"/>
    <property type="molecule type" value="Genomic_DNA"/>
</dbReference>
<evidence type="ECO:0000256" key="1">
    <source>
        <dbReference type="SAM" id="Phobius"/>
    </source>
</evidence>
<accession>A0A0D0BAH2</accession>
<dbReference type="STRING" id="930992.A0A0D0BAH2"/>
<feature type="transmembrane region" description="Helical" evidence="1">
    <location>
        <begin position="44"/>
        <end position="66"/>
    </location>
</feature>
<feature type="transmembrane region" description="Helical" evidence="1">
    <location>
        <begin position="241"/>
        <end position="261"/>
    </location>
</feature>
<keyword evidence="3" id="KW-1185">Reference proteome</keyword>
<evidence type="ECO:0000313" key="3">
    <source>
        <dbReference type="Proteomes" id="UP000054485"/>
    </source>
</evidence>
<feature type="transmembrane region" description="Helical" evidence="1">
    <location>
        <begin position="163"/>
        <end position="185"/>
    </location>
</feature>
<gene>
    <name evidence="2" type="ORF">CY34DRAFT_261359</name>
</gene>
<dbReference type="AlphaFoldDB" id="A0A0D0BAH2"/>
<name>A0A0D0BAH2_9AGAM</name>
<keyword evidence="1" id="KW-1133">Transmembrane helix</keyword>
<keyword evidence="1" id="KW-0812">Transmembrane</keyword>
<feature type="transmembrane region" description="Helical" evidence="1">
    <location>
        <begin position="128"/>
        <end position="151"/>
    </location>
</feature>
<keyword evidence="1" id="KW-0472">Membrane</keyword>
<sequence>MASRPVDLRLPVSSRQLALTKFGVMLSDTPQTDLWIERTRLNGMIFGGVSYGIFTLLTAQAAAALMQRPRCGGKIANNRVVLLFYIFITFALGTICHAANAKFTEMVWIDLRDAPGGPLALIENSLNYRINIVALFAYFIMGWCMQVLLLHRCSVIWCRARSVMVPMVTLFTAMFAVSILIMVQVTTSAEFFAVDTMLLYLCMELGFTLIYTILVTSRLLVMRCQMKQAVAQYNSSTYDTVVLMLIESATLYSVICVILIVSIASDCDGLSNLFYLSITNVQGIAQLLIIIRVARRRAISARAWSTRVTAGPAAPTSIAFSRTISDIIDIADMDQLSAPEQDGVALYSVHSAKAAEAEVCMV</sequence>
<protein>
    <submittedName>
        <fullName evidence="2">Uncharacterized protein</fullName>
    </submittedName>
</protein>
<reference evidence="2 3" key="1">
    <citation type="submission" date="2014-04" db="EMBL/GenBank/DDBJ databases">
        <authorList>
            <consortium name="DOE Joint Genome Institute"/>
            <person name="Kuo A."/>
            <person name="Ruytinx J."/>
            <person name="Rineau F."/>
            <person name="Colpaert J."/>
            <person name="Kohler A."/>
            <person name="Nagy L.G."/>
            <person name="Floudas D."/>
            <person name="Copeland A."/>
            <person name="Barry K.W."/>
            <person name="Cichocki N."/>
            <person name="Veneault-Fourrey C."/>
            <person name="LaButti K."/>
            <person name="Lindquist E.A."/>
            <person name="Lipzen A."/>
            <person name="Lundell T."/>
            <person name="Morin E."/>
            <person name="Murat C."/>
            <person name="Sun H."/>
            <person name="Tunlid A."/>
            <person name="Henrissat B."/>
            <person name="Grigoriev I.V."/>
            <person name="Hibbett D.S."/>
            <person name="Martin F."/>
            <person name="Nordberg H.P."/>
            <person name="Cantor M.N."/>
            <person name="Hua S.X."/>
        </authorList>
    </citation>
    <scope>NUCLEOTIDE SEQUENCE [LARGE SCALE GENOMIC DNA]</scope>
    <source>
        <strain evidence="2 3">UH-Slu-Lm8-n1</strain>
    </source>
</reference>
<dbReference type="Proteomes" id="UP000054485">
    <property type="component" value="Unassembled WGS sequence"/>
</dbReference>
<dbReference type="OrthoDB" id="2905268at2759"/>